<evidence type="ECO:0000259" key="3">
    <source>
        <dbReference type="Pfam" id="PF05193"/>
    </source>
</evidence>
<evidence type="ECO:0000313" key="4">
    <source>
        <dbReference type="EMBL" id="HER44506.1"/>
    </source>
</evidence>
<dbReference type="EMBL" id="DSEC01000618">
    <property type="protein sequence ID" value="HER44506.1"/>
    <property type="molecule type" value="Genomic_DNA"/>
</dbReference>
<dbReference type="InterPro" id="IPR007863">
    <property type="entry name" value="Peptidase_M16_C"/>
</dbReference>
<dbReference type="Pfam" id="PF00675">
    <property type="entry name" value="Peptidase_M16"/>
    <property type="match status" value="1"/>
</dbReference>
<dbReference type="GO" id="GO:0046872">
    <property type="term" value="F:metal ion binding"/>
    <property type="evidence" value="ECO:0007669"/>
    <property type="project" value="InterPro"/>
</dbReference>
<dbReference type="PROSITE" id="PS51257">
    <property type="entry name" value="PROKAR_LIPOPROTEIN"/>
    <property type="match status" value="1"/>
</dbReference>
<feature type="chain" id="PRO_5031008737" evidence="1">
    <location>
        <begin position="26"/>
        <end position="476"/>
    </location>
</feature>
<evidence type="ECO:0000259" key="2">
    <source>
        <dbReference type="Pfam" id="PF00675"/>
    </source>
</evidence>
<sequence length="476" mass="52496">MEEKIMIKTYLLPAAVAMFVAAACAMPHGTSAGAAELKNVTLPPFEEHTLDNGLRVFIMETREVPLVTVRLLVPAGSAQDAPGKEGVANLTARMLLKGAGGRTAEEIAEYIEGMGGRLEAEADRDYTLLTGDFMSRDLGSALEIVGDVILRPEFPEGEYEREKSIVSAEIRGIRENPYYFATERFVEALAGDHPYAHPVAGSESSIGAVNRDDLVSFHGDFYSPHGAILAVVGDVDSKKALKSIKKELGAWKGTPVSRQLPKLGEQRFPGRRVIIIDKPDVTQSQIRIGNIAAGRGTPHYFQLEVANNVLGGGFTSRLMKEIRVLRGLSYGARSLQQQFEAGGVFYIVTFTKNESLREAIDVALDEVRKIREIPVGEEELESNERYISGLFPFELETNGHLAYWLTELAFYGLGTEFVENYRSRIDAVESAGVQEVAEKYFHVDDCMILLLTNYEGVKDQLEGLGRIEVIPFEDIE</sequence>
<dbReference type="SUPFAM" id="SSF63411">
    <property type="entry name" value="LuxS/MPP-like metallohydrolase"/>
    <property type="match status" value="2"/>
</dbReference>
<gene>
    <name evidence="4" type="ORF">ENO08_08615</name>
</gene>
<feature type="domain" description="Peptidase M16 N-terminal" evidence="2">
    <location>
        <begin position="58"/>
        <end position="201"/>
    </location>
</feature>
<feature type="signal peptide" evidence="1">
    <location>
        <begin position="1"/>
        <end position="25"/>
    </location>
</feature>
<reference evidence="4" key="1">
    <citation type="journal article" date="2020" name="mSystems">
        <title>Genome- and Community-Level Interaction Insights into Carbon Utilization and Element Cycling Functions of Hydrothermarchaeota in Hydrothermal Sediment.</title>
        <authorList>
            <person name="Zhou Z."/>
            <person name="Liu Y."/>
            <person name="Xu W."/>
            <person name="Pan J."/>
            <person name="Luo Z.H."/>
            <person name="Li M."/>
        </authorList>
    </citation>
    <scope>NUCLEOTIDE SEQUENCE [LARGE SCALE GENOMIC DNA]</scope>
    <source>
        <strain evidence="4">SpSt-1233</strain>
    </source>
</reference>
<dbReference type="InterPro" id="IPR011249">
    <property type="entry name" value="Metalloenz_LuxS/M16"/>
</dbReference>
<dbReference type="Proteomes" id="UP000886069">
    <property type="component" value="Unassembled WGS sequence"/>
</dbReference>
<proteinExistence type="predicted"/>
<feature type="domain" description="Peptidase M16 C-terminal" evidence="3">
    <location>
        <begin position="209"/>
        <end position="381"/>
    </location>
</feature>
<accession>A0A7V2F5A9</accession>
<dbReference type="InterPro" id="IPR011765">
    <property type="entry name" value="Pept_M16_N"/>
</dbReference>
<dbReference type="AlphaFoldDB" id="A0A7V2F5A9"/>
<keyword evidence="1" id="KW-0732">Signal</keyword>
<comment type="caution">
    <text evidence="4">The sequence shown here is derived from an EMBL/GenBank/DDBJ whole genome shotgun (WGS) entry which is preliminary data.</text>
</comment>
<name>A0A7V2F5A9_UNCEI</name>
<dbReference type="InterPro" id="IPR050361">
    <property type="entry name" value="MPP/UQCRC_Complex"/>
</dbReference>
<dbReference type="Pfam" id="PF05193">
    <property type="entry name" value="Peptidase_M16_C"/>
    <property type="match status" value="1"/>
</dbReference>
<evidence type="ECO:0000256" key="1">
    <source>
        <dbReference type="SAM" id="SignalP"/>
    </source>
</evidence>
<dbReference type="PANTHER" id="PTHR11851:SF224">
    <property type="entry name" value="PROCESSING PROTEASE"/>
    <property type="match status" value="1"/>
</dbReference>
<organism evidence="4">
    <name type="scientific">Eiseniibacteriota bacterium</name>
    <dbReference type="NCBI Taxonomy" id="2212470"/>
    <lineage>
        <taxon>Bacteria</taxon>
        <taxon>Candidatus Eiseniibacteriota</taxon>
    </lineage>
</organism>
<dbReference type="PANTHER" id="PTHR11851">
    <property type="entry name" value="METALLOPROTEASE"/>
    <property type="match status" value="1"/>
</dbReference>
<dbReference type="Gene3D" id="3.30.830.10">
    <property type="entry name" value="Metalloenzyme, LuxS/M16 peptidase-like"/>
    <property type="match status" value="2"/>
</dbReference>
<protein>
    <submittedName>
        <fullName evidence="4">Insulinase family protein</fullName>
    </submittedName>
</protein>